<reference evidence="1 2" key="1">
    <citation type="submission" date="2017-06" db="EMBL/GenBank/DDBJ databases">
        <title>Aedes aegypti genome working group (AGWG) sequencing and assembly.</title>
        <authorList>
            <consortium name="Aedes aegypti Genome Working Group (AGWG)"/>
            <person name="Matthews B.J."/>
        </authorList>
    </citation>
    <scope>NUCLEOTIDE SEQUENCE [LARGE SCALE GENOMIC DNA]</scope>
    <source>
        <strain evidence="1 2">LVP_AGWG</strain>
    </source>
</reference>
<reference evidence="1" key="2">
    <citation type="submission" date="2025-05" db="UniProtKB">
        <authorList>
            <consortium name="EnsemblMetazoa"/>
        </authorList>
    </citation>
    <scope>IDENTIFICATION</scope>
    <source>
        <strain evidence="1">LVP_AGWG</strain>
    </source>
</reference>
<dbReference type="Proteomes" id="UP000008820">
    <property type="component" value="Chromosome 3"/>
</dbReference>
<dbReference type="AlphaFoldDB" id="A0A1S4FWK8"/>
<dbReference type="SUPFAM" id="SSF53720">
    <property type="entry name" value="ALDH-like"/>
    <property type="match status" value="1"/>
</dbReference>
<dbReference type="EnsemblMetazoa" id="AAEL012427-RC">
    <property type="protein sequence ID" value="AAEL012427-PC"/>
    <property type="gene ID" value="AAEL012427"/>
</dbReference>
<dbReference type="InterPro" id="IPR016163">
    <property type="entry name" value="Ald_DH_C"/>
</dbReference>
<dbReference type="VEuPathDB" id="VectorBase:AAEL012427"/>
<dbReference type="Pfam" id="PF07368">
    <property type="entry name" value="DUF1487"/>
    <property type="match status" value="1"/>
</dbReference>
<dbReference type="GO" id="GO:0016620">
    <property type="term" value="F:oxidoreductase activity, acting on the aldehyde or oxo group of donors, NAD or NADP as acceptor"/>
    <property type="evidence" value="ECO:0007669"/>
    <property type="project" value="InterPro"/>
</dbReference>
<sequence>MSSTIESSSTRSAIYRVNQSRTFYEFVLEQKNALASSVESISVDDATNQIELALSFMKHYMEQDSDGLTDQPECKHRVILDTRKSMFEILLDLHSSMRATCVGFNVYFTGGDPRKDSFVAKLLEFPNFENGADALDIPEINFEVSFCTMIVFDSSDLESATDVLAKAWENCSVPWEIRSLLVQETVQEKFIQLLESKLKPFPTSHIPLQDKLQSAIDKATSTGLRVIRPEGVKDSTAPAVVYGSSVDFFLPAHALEPSPVVVMNVFRTPKEAISLVNKSNGGSVSLWTEQLCLAMETAYAVEAQTVWVNTYARFNPAFPYSFRCNGYCYGSEYAVYEKKVKAVFIPSAENPKNSAEKNKAAISALGVVSNEVKNHRFAFVRNEKNVHYEVISTPYKIENYNPDHAMQIVEGFWDKYVSIDFNDRNLVLDTVHNQRKTVVIPYGVSFAN</sequence>
<dbReference type="PANTHER" id="PTHR21644">
    <property type="entry name" value="AT02555P-RELATED"/>
    <property type="match status" value="1"/>
</dbReference>
<keyword evidence="2" id="KW-1185">Reference proteome</keyword>
<proteinExistence type="predicted"/>
<dbReference type="PANTHER" id="PTHR21644:SF0">
    <property type="entry name" value="AT02555P-RELATED"/>
    <property type="match status" value="1"/>
</dbReference>
<dbReference type="OrthoDB" id="310895at2759"/>
<name>A0A1S4FWK8_AEDAE</name>
<protein>
    <submittedName>
        <fullName evidence="1">Uncharacterized protein</fullName>
    </submittedName>
</protein>
<dbReference type="InterPro" id="IPR016161">
    <property type="entry name" value="Ald_DH/histidinol_DH"/>
</dbReference>
<gene>
    <name evidence="1" type="primary">5576268</name>
</gene>
<dbReference type="InterPro" id="IPR009961">
    <property type="entry name" value="DUF1487"/>
</dbReference>
<dbReference type="EnsemblMetazoa" id="AAEL012427-RA">
    <property type="protein sequence ID" value="AAEL012427-PA"/>
    <property type="gene ID" value="AAEL012427"/>
</dbReference>
<accession>A0A1S4FWK8</accession>
<dbReference type="EnsemblMetazoa" id="AAEL012427-RB">
    <property type="protein sequence ID" value="AAEL012427-PB"/>
    <property type="gene ID" value="AAEL012427"/>
</dbReference>
<evidence type="ECO:0000313" key="2">
    <source>
        <dbReference type="Proteomes" id="UP000008820"/>
    </source>
</evidence>
<evidence type="ECO:0000313" key="1">
    <source>
        <dbReference type="EnsemblMetazoa" id="AAEL012427-PC"/>
    </source>
</evidence>
<organism evidence="1 2">
    <name type="scientific">Aedes aegypti</name>
    <name type="common">Yellowfever mosquito</name>
    <name type="synonym">Culex aegypti</name>
    <dbReference type="NCBI Taxonomy" id="7159"/>
    <lineage>
        <taxon>Eukaryota</taxon>
        <taxon>Metazoa</taxon>
        <taxon>Ecdysozoa</taxon>
        <taxon>Arthropoda</taxon>
        <taxon>Hexapoda</taxon>
        <taxon>Insecta</taxon>
        <taxon>Pterygota</taxon>
        <taxon>Neoptera</taxon>
        <taxon>Endopterygota</taxon>
        <taxon>Diptera</taxon>
        <taxon>Nematocera</taxon>
        <taxon>Culicoidea</taxon>
        <taxon>Culicidae</taxon>
        <taxon>Culicinae</taxon>
        <taxon>Aedini</taxon>
        <taxon>Aedes</taxon>
        <taxon>Stegomyia</taxon>
    </lineage>
</organism>
<dbReference type="Gene3D" id="3.40.309.10">
    <property type="entry name" value="Aldehyde Dehydrogenase, Chain A, domain 2"/>
    <property type="match status" value="1"/>
</dbReference>